<protein>
    <submittedName>
        <fullName evidence="2">Rrf2 family nitric oxide-sensitive transcriptional repressor</fullName>
    </submittedName>
</protein>
<dbReference type="InterPro" id="IPR036390">
    <property type="entry name" value="WH_DNA-bd_sf"/>
</dbReference>
<dbReference type="PANTHER" id="PTHR33221">
    <property type="entry name" value="WINGED HELIX-TURN-HELIX TRANSCRIPTIONAL REGULATOR, RRF2 FAMILY"/>
    <property type="match status" value="1"/>
</dbReference>
<evidence type="ECO:0000313" key="3">
    <source>
        <dbReference type="Proteomes" id="UP000532440"/>
    </source>
</evidence>
<dbReference type="AlphaFoldDB" id="A0A7W8HEH0"/>
<dbReference type="RefSeq" id="WP_183963656.1">
    <property type="nucleotide sequence ID" value="NZ_BAABEW010000016.1"/>
</dbReference>
<dbReference type="EMBL" id="JACHGB010000001">
    <property type="protein sequence ID" value="MBB5270352.1"/>
    <property type="molecule type" value="Genomic_DNA"/>
</dbReference>
<keyword evidence="3" id="KW-1185">Reference proteome</keyword>
<proteinExistence type="predicted"/>
<dbReference type="PANTHER" id="PTHR33221:SF4">
    <property type="entry name" value="HTH-TYPE TRANSCRIPTIONAL REPRESSOR NSRR"/>
    <property type="match status" value="1"/>
</dbReference>
<dbReference type="InterPro" id="IPR000944">
    <property type="entry name" value="Tscrpt_reg_Rrf2"/>
</dbReference>
<dbReference type="NCBIfam" id="TIGR00738">
    <property type="entry name" value="rrf2_super"/>
    <property type="match status" value="1"/>
</dbReference>
<name>A0A7W8HEH0_9BURK</name>
<dbReference type="GO" id="GO:0005829">
    <property type="term" value="C:cytosol"/>
    <property type="evidence" value="ECO:0007669"/>
    <property type="project" value="TreeGrafter"/>
</dbReference>
<dbReference type="PROSITE" id="PS51197">
    <property type="entry name" value="HTH_RRF2_2"/>
    <property type="match status" value="1"/>
</dbReference>
<sequence length="147" mass="16093">MHITQHTDYALRVLLHVGSNPSRRVTIAEIAERFDISRSHLMKVVNQLVRDGILDGQRGKGGGLSLAVPAAKIRVGDVVRRMEPGLELVECFGTSGRCLLNPGCKLKKALKEALDAFLKVLDGYTLEDLLDNPATVRTLRLVAVPAR</sequence>
<dbReference type="GO" id="GO:0003700">
    <property type="term" value="F:DNA-binding transcription factor activity"/>
    <property type="evidence" value="ECO:0007669"/>
    <property type="project" value="TreeGrafter"/>
</dbReference>
<evidence type="ECO:0000256" key="1">
    <source>
        <dbReference type="ARBA" id="ARBA00023125"/>
    </source>
</evidence>
<reference evidence="2 3" key="1">
    <citation type="submission" date="2020-08" db="EMBL/GenBank/DDBJ databases">
        <title>Genomic Encyclopedia of Type Strains, Phase IV (KMG-IV): sequencing the most valuable type-strain genomes for metagenomic binning, comparative biology and taxonomic classification.</title>
        <authorList>
            <person name="Goeker M."/>
        </authorList>
    </citation>
    <scope>NUCLEOTIDE SEQUENCE [LARGE SCALE GENOMIC DNA]</scope>
    <source>
        <strain evidence="2 3">DSM 29781</strain>
    </source>
</reference>
<evidence type="ECO:0000313" key="2">
    <source>
        <dbReference type="EMBL" id="MBB5270352.1"/>
    </source>
</evidence>
<keyword evidence="1" id="KW-0238">DNA-binding</keyword>
<dbReference type="Gene3D" id="1.10.10.10">
    <property type="entry name" value="Winged helix-like DNA-binding domain superfamily/Winged helix DNA-binding domain"/>
    <property type="match status" value="1"/>
</dbReference>
<dbReference type="SUPFAM" id="SSF46785">
    <property type="entry name" value="Winged helix' DNA-binding domain"/>
    <property type="match status" value="1"/>
</dbReference>
<dbReference type="InterPro" id="IPR036388">
    <property type="entry name" value="WH-like_DNA-bd_sf"/>
</dbReference>
<dbReference type="GO" id="GO:0003677">
    <property type="term" value="F:DNA binding"/>
    <property type="evidence" value="ECO:0007669"/>
    <property type="project" value="UniProtKB-KW"/>
</dbReference>
<gene>
    <name evidence="2" type="ORF">HNQ70_000336</name>
</gene>
<organism evidence="2 3">
    <name type="scientific">Quisquiliibacterium transsilvanicum</name>
    <dbReference type="NCBI Taxonomy" id="1549638"/>
    <lineage>
        <taxon>Bacteria</taxon>
        <taxon>Pseudomonadati</taxon>
        <taxon>Pseudomonadota</taxon>
        <taxon>Betaproteobacteria</taxon>
        <taxon>Burkholderiales</taxon>
        <taxon>Burkholderiaceae</taxon>
        <taxon>Quisquiliibacterium</taxon>
    </lineage>
</organism>
<dbReference type="Pfam" id="PF02082">
    <property type="entry name" value="Rrf2"/>
    <property type="match status" value="1"/>
</dbReference>
<comment type="caution">
    <text evidence="2">The sequence shown here is derived from an EMBL/GenBank/DDBJ whole genome shotgun (WGS) entry which is preliminary data.</text>
</comment>
<accession>A0A7W8HEH0</accession>
<dbReference type="Proteomes" id="UP000532440">
    <property type="component" value="Unassembled WGS sequence"/>
</dbReference>